<keyword evidence="3" id="KW-0677">Repeat</keyword>
<evidence type="ECO:0000259" key="12">
    <source>
        <dbReference type="PROSITE" id="PS50157"/>
    </source>
</evidence>
<dbReference type="AlphaFoldDB" id="A0A182MN02"/>
<dbReference type="FunFam" id="3.30.160.60:FF:000690">
    <property type="entry name" value="Zinc finger protein 354C"/>
    <property type="match status" value="1"/>
</dbReference>
<dbReference type="FunFam" id="3.30.160.60:FF:000744">
    <property type="entry name" value="zinc finger E-box-binding homeobox 1"/>
    <property type="match status" value="1"/>
</dbReference>
<dbReference type="EMBL" id="AXCM01003519">
    <property type="status" value="NOT_ANNOTATED_CDS"/>
    <property type="molecule type" value="Genomic_DNA"/>
</dbReference>
<reference evidence="13" key="2">
    <citation type="submission" date="2020-05" db="UniProtKB">
        <authorList>
            <consortium name="EnsemblMetazoa"/>
        </authorList>
    </citation>
    <scope>IDENTIFICATION</scope>
    <source>
        <strain evidence="13">A-37</strain>
    </source>
</reference>
<dbReference type="Gene3D" id="3.30.160.60">
    <property type="entry name" value="Classic Zinc Finger"/>
    <property type="match status" value="5"/>
</dbReference>
<dbReference type="SMART" id="SM00355">
    <property type="entry name" value="ZnF_C2H2"/>
    <property type="match status" value="6"/>
</dbReference>
<keyword evidence="6" id="KW-0805">Transcription regulation</keyword>
<dbReference type="InterPro" id="IPR013087">
    <property type="entry name" value="Znf_C2H2_type"/>
</dbReference>
<dbReference type="PANTHER" id="PTHR16515:SF49">
    <property type="entry name" value="GASTRULA ZINC FINGER PROTEIN XLCGF49.1-LIKE-RELATED"/>
    <property type="match status" value="1"/>
</dbReference>
<dbReference type="GO" id="GO:0000785">
    <property type="term" value="C:chromatin"/>
    <property type="evidence" value="ECO:0007669"/>
    <property type="project" value="UniProtKB-ARBA"/>
</dbReference>
<feature type="region of interest" description="Disordered" evidence="11">
    <location>
        <begin position="1"/>
        <end position="104"/>
    </location>
</feature>
<feature type="domain" description="C2H2-type" evidence="12">
    <location>
        <begin position="118"/>
        <end position="145"/>
    </location>
</feature>
<keyword evidence="8" id="KW-0804">Transcription</keyword>
<keyword evidence="5" id="KW-0862">Zinc</keyword>
<feature type="domain" description="C2H2-type" evidence="12">
    <location>
        <begin position="322"/>
        <end position="349"/>
    </location>
</feature>
<feature type="compositionally biased region" description="Polar residues" evidence="11">
    <location>
        <begin position="89"/>
        <end position="103"/>
    </location>
</feature>
<keyword evidence="2" id="KW-0479">Metal-binding</keyword>
<evidence type="ECO:0000256" key="9">
    <source>
        <dbReference type="ARBA" id="ARBA00023242"/>
    </source>
</evidence>
<dbReference type="STRING" id="139723.A0A182MN02"/>
<feature type="compositionally biased region" description="Acidic residues" evidence="11">
    <location>
        <begin position="28"/>
        <end position="45"/>
    </location>
</feature>
<reference evidence="14" key="1">
    <citation type="submission" date="2013-09" db="EMBL/GenBank/DDBJ databases">
        <title>The Genome Sequence of Anopheles culicifacies species A.</title>
        <authorList>
            <consortium name="The Broad Institute Genomics Platform"/>
            <person name="Neafsey D.E."/>
            <person name="Besansky N."/>
            <person name="Howell P."/>
            <person name="Walton C."/>
            <person name="Young S.K."/>
            <person name="Zeng Q."/>
            <person name="Gargeya S."/>
            <person name="Fitzgerald M."/>
            <person name="Haas B."/>
            <person name="Abouelleil A."/>
            <person name="Allen A.W."/>
            <person name="Alvarado L."/>
            <person name="Arachchi H.M."/>
            <person name="Berlin A.M."/>
            <person name="Chapman S.B."/>
            <person name="Gainer-Dewar J."/>
            <person name="Goldberg J."/>
            <person name="Griggs A."/>
            <person name="Gujja S."/>
            <person name="Hansen M."/>
            <person name="Howarth C."/>
            <person name="Imamovic A."/>
            <person name="Ireland A."/>
            <person name="Larimer J."/>
            <person name="McCowan C."/>
            <person name="Murphy C."/>
            <person name="Pearson M."/>
            <person name="Poon T.W."/>
            <person name="Priest M."/>
            <person name="Roberts A."/>
            <person name="Saif S."/>
            <person name="Shea T."/>
            <person name="Sisk P."/>
            <person name="Sykes S."/>
            <person name="Wortman J."/>
            <person name="Nusbaum C."/>
            <person name="Birren B."/>
        </authorList>
    </citation>
    <scope>NUCLEOTIDE SEQUENCE [LARGE SCALE GENOMIC DNA]</scope>
    <source>
        <strain evidence="14">A-37</strain>
    </source>
</reference>
<evidence type="ECO:0000256" key="5">
    <source>
        <dbReference type="ARBA" id="ARBA00022833"/>
    </source>
</evidence>
<evidence type="ECO:0000256" key="4">
    <source>
        <dbReference type="ARBA" id="ARBA00022771"/>
    </source>
</evidence>
<evidence type="ECO:0000256" key="1">
    <source>
        <dbReference type="ARBA" id="ARBA00004123"/>
    </source>
</evidence>
<sequence>MVQKQDHEDVEYEEDDEEDVNIKLEPEVLLDEQSDTEQKDDDGKEDDMIVDRNDNKIERSSLAHLDGINGQHELDSNEPDRDEWDETGSNDQDSIGQSSTESFNYPYLSPEPTYGSLLKCEFCSLEFSVLEQLKRHITSHKEERIFQCYYCPKTFHFAKNLNMHVEYIHSKAKYTPSQVAKMIARQQSLVHSSSSNNSSVSQSTNGGLSPLSPLLDTSDCLNNNTIPSSTGIIDAGAGLSLNINLNGSTTSNGTNGTASSALGRNFKPIRLPAQEGRRGSSVQSTALPSERQQHECHVCHKSYAESSALRQHMLAHTGEKPYKCDICSKSFYNASTLKTHQRIHSDHNPYRCGTCTKMFDNARSLELHHRTHTGEKPYACDVCLKKFSCSSNLKRHRKLHDRD</sequence>
<evidence type="ECO:0000256" key="2">
    <source>
        <dbReference type="ARBA" id="ARBA00022723"/>
    </source>
</evidence>
<dbReference type="GO" id="GO:0008270">
    <property type="term" value="F:zinc ion binding"/>
    <property type="evidence" value="ECO:0007669"/>
    <property type="project" value="UniProtKB-KW"/>
</dbReference>
<dbReference type="VEuPathDB" id="VectorBase:ACUA022169"/>
<dbReference type="PROSITE" id="PS50157">
    <property type="entry name" value="ZINC_FINGER_C2H2_2"/>
    <property type="match status" value="6"/>
</dbReference>
<dbReference type="PANTHER" id="PTHR16515">
    <property type="entry name" value="PR DOMAIN ZINC FINGER PROTEIN"/>
    <property type="match status" value="1"/>
</dbReference>
<keyword evidence="4 10" id="KW-0863">Zinc-finger</keyword>
<accession>A0A182MN02</accession>
<comment type="subcellular location">
    <subcellularLocation>
        <location evidence="1">Nucleus</location>
    </subcellularLocation>
</comment>
<dbReference type="PROSITE" id="PS00028">
    <property type="entry name" value="ZINC_FINGER_C2H2_1"/>
    <property type="match status" value="6"/>
</dbReference>
<evidence type="ECO:0000256" key="8">
    <source>
        <dbReference type="ARBA" id="ARBA00023163"/>
    </source>
</evidence>
<evidence type="ECO:0000313" key="14">
    <source>
        <dbReference type="Proteomes" id="UP000075883"/>
    </source>
</evidence>
<dbReference type="InterPro" id="IPR036236">
    <property type="entry name" value="Znf_C2H2_sf"/>
</dbReference>
<feature type="domain" description="C2H2-type" evidence="12">
    <location>
        <begin position="350"/>
        <end position="377"/>
    </location>
</feature>
<feature type="region of interest" description="Disordered" evidence="11">
    <location>
        <begin position="270"/>
        <end position="289"/>
    </location>
</feature>
<feature type="domain" description="C2H2-type" evidence="12">
    <location>
        <begin position="378"/>
        <end position="403"/>
    </location>
</feature>
<proteinExistence type="predicted"/>
<evidence type="ECO:0000256" key="11">
    <source>
        <dbReference type="SAM" id="MobiDB-lite"/>
    </source>
</evidence>
<dbReference type="GO" id="GO:0040029">
    <property type="term" value="P:epigenetic regulation of gene expression"/>
    <property type="evidence" value="ECO:0007669"/>
    <property type="project" value="UniProtKB-ARBA"/>
</dbReference>
<dbReference type="FunFam" id="3.30.160.60:FF:000557">
    <property type="entry name" value="zinc finger and SCAN domain-containing protein 29"/>
    <property type="match status" value="1"/>
</dbReference>
<evidence type="ECO:0000256" key="7">
    <source>
        <dbReference type="ARBA" id="ARBA00023125"/>
    </source>
</evidence>
<dbReference type="Proteomes" id="UP000075883">
    <property type="component" value="Unassembled WGS sequence"/>
</dbReference>
<dbReference type="EnsemblMetazoa" id="ACUA022169-RA">
    <property type="protein sequence ID" value="ACUA022169-PA"/>
    <property type="gene ID" value="ACUA022169"/>
</dbReference>
<keyword evidence="7" id="KW-0238">DNA-binding</keyword>
<organism evidence="13 14">
    <name type="scientific">Anopheles culicifacies</name>
    <dbReference type="NCBI Taxonomy" id="139723"/>
    <lineage>
        <taxon>Eukaryota</taxon>
        <taxon>Metazoa</taxon>
        <taxon>Ecdysozoa</taxon>
        <taxon>Arthropoda</taxon>
        <taxon>Hexapoda</taxon>
        <taxon>Insecta</taxon>
        <taxon>Pterygota</taxon>
        <taxon>Neoptera</taxon>
        <taxon>Endopterygota</taxon>
        <taxon>Diptera</taxon>
        <taxon>Nematocera</taxon>
        <taxon>Culicoidea</taxon>
        <taxon>Culicidae</taxon>
        <taxon>Anophelinae</taxon>
        <taxon>Anopheles</taxon>
        <taxon>culicifacies species complex</taxon>
    </lineage>
</organism>
<dbReference type="GO" id="GO:0003682">
    <property type="term" value="F:chromatin binding"/>
    <property type="evidence" value="ECO:0007669"/>
    <property type="project" value="UniProtKB-ARBA"/>
</dbReference>
<keyword evidence="14" id="KW-1185">Reference proteome</keyword>
<evidence type="ECO:0000256" key="3">
    <source>
        <dbReference type="ARBA" id="ARBA00022737"/>
    </source>
</evidence>
<dbReference type="SUPFAM" id="SSF57667">
    <property type="entry name" value="beta-beta-alpha zinc fingers"/>
    <property type="match status" value="3"/>
</dbReference>
<name>A0A182MN02_9DIPT</name>
<feature type="compositionally biased region" description="Basic and acidic residues" evidence="11">
    <location>
        <begin position="46"/>
        <end position="61"/>
    </location>
</feature>
<dbReference type="InterPro" id="IPR050331">
    <property type="entry name" value="Zinc_finger"/>
</dbReference>
<feature type="domain" description="C2H2-type" evidence="12">
    <location>
        <begin position="294"/>
        <end position="321"/>
    </location>
</feature>
<feature type="compositionally biased region" description="Acidic residues" evidence="11">
    <location>
        <begin position="8"/>
        <end position="19"/>
    </location>
</feature>
<keyword evidence="9" id="KW-0539">Nucleus</keyword>
<evidence type="ECO:0000256" key="6">
    <source>
        <dbReference type="ARBA" id="ARBA00023015"/>
    </source>
</evidence>
<evidence type="ECO:0000256" key="10">
    <source>
        <dbReference type="PROSITE-ProRule" id="PRU00042"/>
    </source>
</evidence>
<dbReference type="GO" id="GO:0005634">
    <property type="term" value="C:nucleus"/>
    <property type="evidence" value="ECO:0007669"/>
    <property type="project" value="UniProtKB-SubCell"/>
</dbReference>
<protein>
    <recommendedName>
        <fullName evidence="12">C2H2-type domain-containing protein</fullName>
    </recommendedName>
</protein>
<feature type="region of interest" description="Disordered" evidence="11">
    <location>
        <begin position="185"/>
        <end position="208"/>
    </location>
</feature>
<evidence type="ECO:0000313" key="13">
    <source>
        <dbReference type="EnsemblMetazoa" id="ACUA022169-PA"/>
    </source>
</evidence>
<dbReference type="Pfam" id="PF00096">
    <property type="entry name" value="zf-C2H2"/>
    <property type="match status" value="3"/>
</dbReference>
<dbReference type="GO" id="GO:0043565">
    <property type="term" value="F:sequence-specific DNA binding"/>
    <property type="evidence" value="ECO:0007669"/>
    <property type="project" value="UniProtKB-ARBA"/>
</dbReference>
<feature type="domain" description="C2H2-type" evidence="12">
    <location>
        <begin position="146"/>
        <end position="174"/>
    </location>
</feature>
<feature type="compositionally biased region" description="Low complexity" evidence="11">
    <location>
        <begin position="186"/>
        <end position="208"/>
    </location>
</feature>